<dbReference type="PANTHER" id="PTHR15561">
    <property type="entry name" value="CALCITONIN GENE-RELATED PEPTIDE-RECEPTOR COMPONENT PROTEIN"/>
    <property type="match status" value="1"/>
</dbReference>
<feature type="region of interest" description="Disordered" evidence="1">
    <location>
        <begin position="174"/>
        <end position="204"/>
    </location>
</feature>
<reference evidence="3" key="2">
    <citation type="submission" date="2020-10" db="UniProtKB">
        <authorList>
            <consortium name="WormBaseParasite"/>
        </authorList>
    </citation>
    <scope>IDENTIFICATION</scope>
</reference>
<accession>A0A7E4ZTL1</accession>
<dbReference type="Proteomes" id="UP000492821">
    <property type="component" value="Unassembled WGS sequence"/>
</dbReference>
<proteinExistence type="predicted"/>
<dbReference type="InterPro" id="IPR038324">
    <property type="entry name" value="Rpb4/RPC9_sf"/>
</dbReference>
<dbReference type="PANTHER" id="PTHR15561:SF0">
    <property type="entry name" value="DNA-DIRECTED RNA POLYMERASE III SUBUNIT RPC9"/>
    <property type="match status" value="1"/>
</dbReference>
<keyword evidence="2" id="KW-1185">Reference proteome</keyword>
<dbReference type="GO" id="GO:0005666">
    <property type="term" value="C:RNA polymerase III complex"/>
    <property type="evidence" value="ECO:0007669"/>
    <property type="project" value="InterPro"/>
</dbReference>
<dbReference type="WBParaSite" id="Pan_g16692.t1">
    <property type="protein sequence ID" value="Pan_g16692.t1"/>
    <property type="gene ID" value="Pan_g16692"/>
</dbReference>
<sequence length="578" mass="63598">MPHQIVWVEKVVNSRASVLTHAEVLEFVAQTKTKLQKPRATAEHVTYAKVPSKTTVEAARAAVLEIRDLIAEQNAAKPALALEAELEAVQASTEAFKKAVMDGALKPTGMPVWRQSSAFKKEMMKARAKAGKSVPSVWKKINNMRNKELNSDALRAILDDDDENVTTRKSVKKEKAVEAMEVDDDGSPVPDLESSDEDEVMDTKPDVSTIAPIEPTPALKSFANDRKAFADAADAYQPIGPVSITFEGSTVVATPDETAESLANPAVANMQFTDHAINAYFGVKTTGDSDDESGATAKLESKLSDYNLSKKAEKPAESVVKPVKTPSNHGSKTKTGIVTDMDIIADPNFRKVLVEGASAEESDLIYAYLGVNPVVFENGDEELELQAGLVSKTVLNSIWTAEELDLMEYRLKYDEYNALFSRQRTRVQHPFIAVPPRKTEDESGLPPEKERRLHTLLGEATTKQIVKKVHPAVASTAQPRSGRRKLEQGRTAHNTVIHCCTKFLEKNAAAQRSPAAIGRAYQSLSKLKLTFVEKLNYINTAPKTLPNMLMMLDDIGLRFGKDEIDKFEQTVMNLYAEE</sequence>
<evidence type="ECO:0000313" key="2">
    <source>
        <dbReference type="Proteomes" id="UP000492821"/>
    </source>
</evidence>
<dbReference type="Gene3D" id="1.20.1250.40">
    <property type="match status" value="1"/>
</dbReference>
<evidence type="ECO:0000313" key="3">
    <source>
        <dbReference type="WBParaSite" id="Pan_g16692.t1"/>
    </source>
</evidence>
<protein>
    <submittedName>
        <fullName evidence="3">ULP_PROTEASE domain-containing protein</fullName>
    </submittedName>
</protein>
<dbReference type="InterPro" id="IPR038846">
    <property type="entry name" value="RPC9"/>
</dbReference>
<dbReference type="AlphaFoldDB" id="A0A7E4ZTL1"/>
<feature type="compositionally biased region" description="Polar residues" evidence="1">
    <location>
        <begin position="325"/>
        <end position="334"/>
    </location>
</feature>
<feature type="region of interest" description="Disordered" evidence="1">
    <location>
        <begin position="315"/>
        <end position="334"/>
    </location>
</feature>
<evidence type="ECO:0000256" key="1">
    <source>
        <dbReference type="SAM" id="MobiDB-lite"/>
    </source>
</evidence>
<organism evidence="2 3">
    <name type="scientific">Panagrellus redivivus</name>
    <name type="common">Microworm</name>
    <dbReference type="NCBI Taxonomy" id="6233"/>
    <lineage>
        <taxon>Eukaryota</taxon>
        <taxon>Metazoa</taxon>
        <taxon>Ecdysozoa</taxon>
        <taxon>Nematoda</taxon>
        <taxon>Chromadorea</taxon>
        <taxon>Rhabditida</taxon>
        <taxon>Tylenchina</taxon>
        <taxon>Panagrolaimomorpha</taxon>
        <taxon>Panagrolaimoidea</taxon>
        <taxon>Panagrolaimidae</taxon>
        <taxon>Panagrellus</taxon>
    </lineage>
</organism>
<dbReference type="GO" id="GO:0006384">
    <property type="term" value="P:transcription initiation at RNA polymerase III promoter"/>
    <property type="evidence" value="ECO:0007669"/>
    <property type="project" value="InterPro"/>
</dbReference>
<reference evidence="2" key="1">
    <citation type="journal article" date="2013" name="Genetics">
        <title>The draft genome and transcriptome of Panagrellus redivivus are shaped by the harsh demands of a free-living lifestyle.</title>
        <authorList>
            <person name="Srinivasan J."/>
            <person name="Dillman A.R."/>
            <person name="Macchietto M.G."/>
            <person name="Heikkinen L."/>
            <person name="Lakso M."/>
            <person name="Fracchia K.M."/>
            <person name="Antoshechkin I."/>
            <person name="Mortazavi A."/>
            <person name="Wong G."/>
            <person name="Sternberg P.W."/>
        </authorList>
    </citation>
    <scope>NUCLEOTIDE SEQUENCE [LARGE SCALE GENOMIC DNA]</scope>
    <source>
        <strain evidence="2">MT8872</strain>
    </source>
</reference>
<name>A0A7E4ZTL1_PANRE</name>